<sequence>MNRTAEILDWKHLPVLGMQGLALCLPAKRDNYEMQFLFQLSVVNTQSQGFWKNFPGSDYAWYDGWFEKYPVSGSIGHVSLDIDYTYEDDSEDESQYEGDGLATETVYSAETKS</sequence>
<evidence type="ECO:0000313" key="2">
    <source>
        <dbReference type="Proteomes" id="UP001152049"/>
    </source>
</evidence>
<organism evidence="1 2">
    <name type="scientific">Fusarium torreyae</name>
    <dbReference type="NCBI Taxonomy" id="1237075"/>
    <lineage>
        <taxon>Eukaryota</taxon>
        <taxon>Fungi</taxon>
        <taxon>Dikarya</taxon>
        <taxon>Ascomycota</taxon>
        <taxon>Pezizomycotina</taxon>
        <taxon>Sordariomycetes</taxon>
        <taxon>Hypocreomycetidae</taxon>
        <taxon>Hypocreales</taxon>
        <taxon>Nectriaceae</taxon>
        <taxon>Fusarium</taxon>
    </lineage>
</organism>
<accession>A0A9W8VHE4</accession>
<protein>
    <submittedName>
        <fullName evidence="1">Uncharacterized protein</fullName>
    </submittedName>
</protein>
<dbReference type="AlphaFoldDB" id="A0A9W8VHE4"/>
<gene>
    <name evidence="1" type="ORF">NW762_006657</name>
</gene>
<dbReference type="EMBL" id="JAOQAZ010000011">
    <property type="protein sequence ID" value="KAJ4263044.1"/>
    <property type="molecule type" value="Genomic_DNA"/>
</dbReference>
<keyword evidence="2" id="KW-1185">Reference proteome</keyword>
<proteinExistence type="predicted"/>
<dbReference type="Proteomes" id="UP001152049">
    <property type="component" value="Unassembled WGS sequence"/>
</dbReference>
<reference evidence="1" key="1">
    <citation type="submission" date="2022-09" db="EMBL/GenBank/DDBJ databases">
        <title>Fusarium specimens isolated from Avocado Roots.</title>
        <authorList>
            <person name="Stajich J."/>
            <person name="Roper C."/>
            <person name="Heimlech-Rivalta G."/>
        </authorList>
    </citation>
    <scope>NUCLEOTIDE SEQUENCE</scope>
    <source>
        <strain evidence="1">CF00136</strain>
    </source>
</reference>
<evidence type="ECO:0000313" key="1">
    <source>
        <dbReference type="EMBL" id="KAJ4263044.1"/>
    </source>
</evidence>
<comment type="caution">
    <text evidence="1">The sequence shown here is derived from an EMBL/GenBank/DDBJ whole genome shotgun (WGS) entry which is preliminary data.</text>
</comment>
<dbReference type="OrthoDB" id="4923501at2759"/>
<name>A0A9W8VHE4_9HYPO</name>